<protein>
    <submittedName>
        <fullName evidence="6">Glycosyltransferase, GT2 family</fullName>
    </submittedName>
</protein>
<name>A0A1X7FKM4_9PROT</name>
<dbReference type="EMBL" id="FXAK01000005">
    <property type="protein sequence ID" value="SMF53931.1"/>
    <property type="molecule type" value="Genomic_DNA"/>
</dbReference>
<dbReference type="PANTHER" id="PTHR43179">
    <property type="entry name" value="RHAMNOSYLTRANSFERASE WBBL"/>
    <property type="match status" value="1"/>
</dbReference>
<proteinExistence type="inferred from homology"/>
<evidence type="ECO:0000313" key="7">
    <source>
        <dbReference type="Proteomes" id="UP000192936"/>
    </source>
</evidence>
<dbReference type="SUPFAM" id="SSF53448">
    <property type="entry name" value="Nucleotide-diphospho-sugar transferases"/>
    <property type="match status" value="1"/>
</dbReference>
<organism evidence="6 7">
    <name type="scientific">Azospirillum oryzae</name>
    <dbReference type="NCBI Taxonomy" id="286727"/>
    <lineage>
        <taxon>Bacteria</taxon>
        <taxon>Pseudomonadati</taxon>
        <taxon>Pseudomonadota</taxon>
        <taxon>Alphaproteobacteria</taxon>
        <taxon>Rhodospirillales</taxon>
        <taxon>Azospirillaceae</taxon>
        <taxon>Azospirillum</taxon>
    </lineage>
</organism>
<evidence type="ECO:0000313" key="6">
    <source>
        <dbReference type="EMBL" id="SMF53931.1"/>
    </source>
</evidence>
<evidence type="ECO:0000256" key="1">
    <source>
        <dbReference type="ARBA" id="ARBA00006739"/>
    </source>
</evidence>
<gene>
    <name evidence="6" type="ORF">SAMN02982917_3023</name>
</gene>
<dbReference type="InterPro" id="IPR001173">
    <property type="entry name" value="Glyco_trans_2-like"/>
</dbReference>
<feature type="domain" description="Glycosyltransferase 2-like" evidence="5">
    <location>
        <begin position="35"/>
        <end position="163"/>
    </location>
</feature>
<dbReference type="AlphaFoldDB" id="A0A1X7FKM4"/>
<dbReference type="PANTHER" id="PTHR43179:SF12">
    <property type="entry name" value="GALACTOFURANOSYLTRANSFERASE GLFT2"/>
    <property type="match status" value="1"/>
</dbReference>
<dbReference type="Gene3D" id="3.90.550.10">
    <property type="entry name" value="Spore Coat Polysaccharide Biosynthesis Protein SpsA, Chain A"/>
    <property type="match status" value="1"/>
</dbReference>
<feature type="region of interest" description="Disordered" evidence="4">
    <location>
        <begin position="1"/>
        <end position="26"/>
    </location>
</feature>
<reference evidence="6 7" key="1">
    <citation type="submission" date="2017-04" db="EMBL/GenBank/DDBJ databases">
        <authorList>
            <person name="Afonso C.L."/>
            <person name="Miller P.J."/>
            <person name="Scott M.A."/>
            <person name="Spackman E."/>
            <person name="Goraichik I."/>
            <person name="Dimitrov K.M."/>
            <person name="Suarez D.L."/>
            <person name="Swayne D.E."/>
        </authorList>
    </citation>
    <scope>NUCLEOTIDE SEQUENCE [LARGE SCALE GENOMIC DNA]</scope>
    <source>
        <strain evidence="6 7">A2P</strain>
    </source>
</reference>
<dbReference type="Proteomes" id="UP000192936">
    <property type="component" value="Unassembled WGS sequence"/>
</dbReference>
<dbReference type="CDD" id="cd00761">
    <property type="entry name" value="Glyco_tranf_GTA_type"/>
    <property type="match status" value="1"/>
</dbReference>
<keyword evidence="3 6" id="KW-0808">Transferase</keyword>
<evidence type="ECO:0000256" key="3">
    <source>
        <dbReference type="ARBA" id="ARBA00022679"/>
    </source>
</evidence>
<dbReference type="RefSeq" id="WP_085086611.1">
    <property type="nucleotide sequence ID" value="NZ_FXAK01000005.1"/>
</dbReference>
<evidence type="ECO:0000256" key="2">
    <source>
        <dbReference type="ARBA" id="ARBA00022676"/>
    </source>
</evidence>
<dbReference type="STRING" id="286727.SAMN02982917_3023"/>
<accession>A0A1X7FKM4</accession>
<keyword evidence="2" id="KW-0328">Glycosyltransferase</keyword>
<sequence>MSVAMNPTGKISTGMPRPAPHVPIDPHATERLGVTVIIPTYRRPDQLAGCLDGLVRQTLAPVQVVVTVRDTDPESAEVARRYASTLPIEVAGIDVPGQVAAINRGMDHARGDIVAITDDDAVPHPDWVERIEAWYRTDPRIGGVGGRDHVYHGTVPETGEARVVGRLQWFGRVIGNHHLGVGPAQDVDVLKGANWSFRRAAIDGQRLNTRLRGSGAQVRNEVDFCLRLSRQGWRLVYDPMVAVDHFPAVRFDIDQRGANHFHPLAQENATFNDTLALMAHFGPANRAAFAAWAMLVGTCEFPGLAQWARLALRGDRHAGAKLRATLRGRLEGMRHWRETAA</sequence>
<dbReference type="GO" id="GO:0016757">
    <property type="term" value="F:glycosyltransferase activity"/>
    <property type="evidence" value="ECO:0007669"/>
    <property type="project" value="UniProtKB-KW"/>
</dbReference>
<evidence type="ECO:0000259" key="5">
    <source>
        <dbReference type="Pfam" id="PF00535"/>
    </source>
</evidence>
<evidence type="ECO:0000256" key="4">
    <source>
        <dbReference type="SAM" id="MobiDB-lite"/>
    </source>
</evidence>
<comment type="similarity">
    <text evidence="1">Belongs to the glycosyltransferase 2 family.</text>
</comment>
<dbReference type="InterPro" id="IPR029044">
    <property type="entry name" value="Nucleotide-diphossugar_trans"/>
</dbReference>
<dbReference type="Pfam" id="PF00535">
    <property type="entry name" value="Glycos_transf_2"/>
    <property type="match status" value="1"/>
</dbReference>